<gene>
    <name evidence="1" type="ORF">LTR37_012261</name>
</gene>
<sequence>MNGSPQTRAPAIDPPSPRSVWSQRPNGASAQQGQIRPKPAQPTQQTSQPIMRRQQPNSPGAPRGPPRPAQAQPSQNNRPLGQQPAQPIMRQPPSSTTDAEMKLQYRNCPPNWGTWDIYRLLGQYGTLTRIEIHTPRREDCTNGWVVFRPPPRNVEWIRNGFDIVVGTTSYHAELTREESRPPYRHRSPINPNRTFPEEMRVTASKLHFGVLDHPDSMLIMHSTATAATAPIEVTLNLQRRRLDIDFPATVRLRTGAEVQRLYRMQLNLTQMKEVFKMKEQRTGEIALIIPMETPPMIFRKTETVAETHEHGTTLWTEWQLWYRQTDIDRQPHLERKAVTQLQKETPLIDTGRWLTYALIFDKTTSASPAFHEMCQALNHHNASIREDTTITLSIGDSKLLWSWLDNPTSSLKFAYVSGGISELHQMAEEITHLPFQVRYQLEVCISQGLLHECNIGKSFLKKLAAQDPERAAKLLEKVADEKERFWNPDDIFRRLMHKVSVVAKNRPKYCVMVRAATITPTTIYFLSPVLEISNRVIRQYWQHADRFLRVRFTDEKDRGKIMSPDDASMNEVFTRVKRTMTNGIKIADRHYEFLAFGNSQFREGGAWFFASTGELTAQKIRDWMGNFEHIKVIAKYCARIGQAFSTTRAVQIAVNREDIPDINRNGYCFTDGVGKISPFLAQMIAREHNLPSTNSDYPSVFQFRLGGCKGVLAVDPSVPWNTVQIRPSQEKFKKTDHRGLEICRISHESTAYLNIQLILVLSAIGVEDNFFLRKMSHELSDYREAMTSEKKALEMLNKNIDFNQMTIQLQRMVMDGFMHTQDPFMVSVLRLWRSWNIKYLKEKARIHVEQGAFVLGCVDETGSLNGHSDDMPYSSGEDNDPELLPEIFLQIPYRDPSRKGKWKVVEGVCILARNPSLHPGDVRVVRAVDVPALHHLRSCVALPQTGDRSLANMCSGGDLDGDDYLVMWDDDIVPNKWNHPAMNYDAPDPVTSEGPVTVDDMTSFFVTHLKHANLSRIAVAHRYWADARAEGVKDPICLELANLHSMAVDYSKTGVPATFPKRLRVCQWPHWAESKNRARSKVYHSKKIIGRLYDMVQRVDFIPAWDLAFDKRILDAYQISEERLSAAREAKEHYDEDVRRVMAKFEVKSEFEVWTTFALEHSDDMQDYKFAETLGEAVNALKDNHQKLCYEAAGTSAQEREWEKMGPFVAAMYKVAEEQVAARLEELGKYRLKGGQWVPVGQPTFGNTPFMSFPWLFPAELGRIANSRTGPSFDSPLSHVVPGKKAPKMHGLDILGDDEVLEPLQEIKLPDQNLGDPEDTLPHQSDSSQEGLTMTIDEVPQFAIVPGPQLESTTSAIVSQDIESPPTSPTQLRGTTPLRMTSDIEGENTGHSTLSKAAAEPQLMDPTTTAASPSLPEKPSATPSSSMLKSDQVETTDLCPNVAEEQDDDEPGEVVTISFDSKPSGLAALERLTKANNEEQDDDEEVGEEVILDLGSKPSALDELASFTS</sequence>
<evidence type="ECO:0000313" key="2">
    <source>
        <dbReference type="Proteomes" id="UP001281147"/>
    </source>
</evidence>
<protein>
    <submittedName>
        <fullName evidence="1">Uncharacterized protein</fullName>
    </submittedName>
</protein>
<dbReference type="EMBL" id="JAUTXU010000112">
    <property type="protein sequence ID" value="KAK3707260.1"/>
    <property type="molecule type" value="Genomic_DNA"/>
</dbReference>
<proteinExistence type="predicted"/>
<keyword evidence="2" id="KW-1185">Reference proteome</keyword>
<reference evidence="1" key="1">
    <citation type="submission" date="2023-07" db="EMBL/GenBank/DDBJ databases">
        <title>Black Yeasts Isolated from many extreme environments.</title>
        <authorList>
            <person name="Coleine C."/>
            <person name="Stajich J.E."/>
            <person name="Selbmann L."/>
        </authorList>
    </citation>
    <scope>NUCLEOTIDE SEQUENCE</scope>
    <source>
        <strain evidence="1">CCFEE 5714</strain>
    </source>
</reference>
<evidence type="ECO:0000313" key="1">
    <source>
        <dbReference type="EMBL" id="KAK3707260.1"/>
    </source>
</evidence>
<accession>A0ACC3N1K4</accession>
<organism evidence="1 2">
    <name type="scientific">Vermiconidia calcicola</name>
    <dbReference type="NCBI Taxonomy" id="1690605"/>
    <lineage>
        <taxon>Eukaryota</taxon>
        <taxon>Fungi</taxon>
        <taxon>Dikarya</taxon>
        <taxon>Ascomycota</taxon>
        <taxon>Pezizomycotina</taxon>
        <taxon>Dothideomycetes</taxon>
        <taxon>Dothideomycetidae</taxon>
        <taxon>Mycosphaerellales</taxon>
        <taxon>Extremaceae</taxon>
        <taxon>Vermiconidia</taxon>
    </lineage>
</organism>
<dbReference type="Proteomes" id="UP001281147">
    <property type="component" value="Unassembled WGS sequence"/>
</dbReference>
<name>A0ACC3N1K4_9PEZI</name>
<comment type="caution">
    <text evidence="1">The sequence shown here is derived from an EMBL/GenBank/DDBJ whole genome shotgun (WGS) entry which is preliminary data.</text>
</comment>